<keyword evidence="3" id="KW-1185">Reference proteome</keyword>
<dbReference type="AlphaFoldDB" id="A0A1I6NWQ2"/>
<protein>
    <submittedName>
        <fullName evidence="2">Uncharacterized protein</fullName>
    </submittedName>
</protein>
<keyword evidence="1" id="KW-1133">Transmembrane helix</keyword>
<organism evidence="2 3">
    <name type="scientific">Marininema halotolerans</name>
    <dbReference type="NCBI Taxonomy" id="1155944"/>
    <lineage>
        <taxon>Bacteria</taxon>
        <taxon>Bacillati</taxon>
        <taxon>Bacillota</taxon>
        <taxon>Bacilli</taxon>
        <taxon>Bacillales</taxon>
        <taxon>Thermoactinomycetaceae</taxon>
        <taxon>Marininema</taxon>
    </lineage>
</organism>
<evidence type="ECO:0000313" key="3">
    <source>
        <dbReference type="Proteomes" id="UP000198660"/>
    </source>
</evidence>
<evidence type="ECO:0000256" key="1">
    <source>
        <dbReference type="SAM" id="Phobius"/>
    </source>
</evidence>
<keyword evidence="1" id="KW-0812">Transmembrane</keyword>
<feature type="transmembrane region" description="Helical" evidence="1">
    <location>
        <begin position="39"/>
        <end position="61"/>
    </location>
</feature>
<name>A0A1I6NWQ2_9BACL</name>
<sequence length="155" mass="18186">MKIIREYFLPQVLLLSALGACFLVNLMLILTVLHDFFGIYVWFIILGEWIGIILLYVWLFAKIIIKKHPNNRKQQLRIIRKSSLLSYIGFPCCLVLWQLLNYLDPDGGSPFHGFIVWAFMGMVMFFLVVIFHEWILRVCVKKMSLKKMTEEGVLS</sequence>
<feature type="transmembrane region" description="Helical" evidence="1">
    <location>
        <begin position="12"/>
        <end position="33"/>
    </location>
</feature>
<dbReference type="RefSeq" id="WP_091832472.1">
    <property type="nucleotide sequence ID" value="NZ_FPAA01000001.1"/>
</dbReference>
<gene>
    <name evidence="2" type="ORF">SAMN05444972_101195</name>
</gene>
<dbReference type="Proteomes" id="UP000198660">
    <property type="component" value="Unassembled WGS sequence"/>
</dbReference>
<accession>A0A1I6NWQ2</accession>
<keyword evidence="1" id="KW-0472">Membrane</keyword>
<proteinExistence type="predicted"/>
<reference evidence="3" key="1">
    <citation type="submission" date="2016-10" db="EMBL/GenBank/DDBJ databases">
        <authorList>
            <person name="Varghese N."/>
            <person name="Submissions S."/>
        </authorList>
    </citation>
    <scope>NUCLEOTIDE SEQUENCE [LARGE SCALE GENOMIC DNA]</scope>
    <source>
        <strain evidence="3">DSM 45789</strain>
    </source>
</reference>
<dbReference type="PROSITE" id="PS51257">
    <property type="entry name" value="PROKAR_LIPOPROTEIN"/>
    <property type="match status" value="1"/>
</dbReference>
<feature type="transmembrane region" description="Helical" evidence="1">
    <location>
        <begin position="82"/>
        <end position="102"/>
    </location>
</feature>
<dbReference type="EMBL" id="FPAA01000001">
    <property type="protein sequence ID" value="SFS32279.1"/>
    <property type="molecule type" value="Genomic_DNA"/>
</dbReference>
<feature type="transmembrane region" description="Helical" evidence="1">
    <location>
        <begin position="114"/>
        <end position="136"/>
    </location>
</feature>
<evidence type="ECO:0000313" key="2">
    <source>
        <dbReference type="EMBL" id="SFS32279.1"/>
    </source>
</evidence>